<reference evidence="2 3" key="1">
    <citation type="journal article" date="2018" name="BMC Genomics">
        <title>Comparative genome analyses reveal sequence features reflecting distinct modes of host-adaptation between dicot and monocot powdery mildew.</title>
        <authorList>
            <person name="Wu Y."/>
            <person name="Ma X."/>
            <person name="Pan Z."/>
            <person name="Kale S.D."/>
            <person name="Song Y."/>
            <person name="King H."/>
            <person name="Zhang Q."/>
            <person name="Presley C."/>
            <person name="Deng X."/>
            <person name="Wei C.I."/>
            <person name="Xiao S."/>
        </authorList>
    </citation>
    <scope>NUCLEOTIDE SEQUENCE [LARGE SCALE GENOMIC DNA]</scope>
    <source>
        <strain evidence="2">UMSG1</strain>
    </source>
</reference>
<feature type="region of interest" description="Disordered" evidence="1">
    <location>
        <begin position="101"/>
        <end position="135"/>
    </location>
</feature>
<name>A0A420INU9_9PEZI</name>
<dbReference type="Proteomes" id="UP000285326">
    <property type="component" value="Unassembled WGS sequence"/>
</dbReference>
<protein>
    <submittedName>
        <fullName evidence="2">Uncharacterized protein</fullName>
    </submittedName>
</protein>
<gene>
    <name evidence="2" type="ORF">GcM1_228004</name>
</gene>
<sequence>MAGKSSNVEPRPTSPVHVPKAVYNYTTSTLDPELRSSINSRLLTDGHIQTIHDAMLHSLHASPTNWPTLIQNHALALLRSGECTTFHEVLNRVLSDIHDDTDATRQPTNHTSKLGSNFSSPKAGTKMNASNGTRNSARVEAAAAAQGESRPSLALPSDVVEEGIKITRECLEMVCEIDD</sequence>
<proteinExistence type="predicted"/>
<organism evidence="2 3">
    <name type="scientific">Golovinomyces cichoracearum</name>
    <dbReference type="NCBI Taxonomy" id="62708"/>
    <lineage>
        <taxon>Eukaryota</taxon>
        <taxon>Fungi</taxon>
        <taxon>Dikarya</taxon>
        <taxon>Ascomycota</taxon>
        <taxon>Pezizomycotina</taxon>
        <taxon>Leotiomycetes</taxon>
        <taxon>Erysiphales</taxon>
        <taxon>Erysiphaceae</taxon>
        <taxon>Golovinomyces</taxon>
    </lineage>
</organism>
<dbReference type="AlphaFoldDB" id="A0A420INU9"/>
<evidence type="ECO:0000313" key="2">
    <source>
        <dbReference type="EMBL" id="RKF76226.1"/>
    </source>
</evidence>
<evidence type="ECO:0000256" key="1">
    <source>
        <dbReference type="SAM" id="MobiDB-lite"/>
    </source>
</evidence>
<comment type="caution">
    <text evidence="2">The sequence shown here is derived from an EMBL/GenBank/DDBJ whole genome shotgun (WGS) entry which is preliminary data.</text>
</comment>
<dbReference type="EMBL" id="MCBS01022893">
    <property type="protein sequence ID" value="RKF76226.1"/>
    <property type="molecule type" value="Genomic_DNA"/>
</dbReference>
<feature type="compositionally biased region" description="Polar residues" evidence="1">
    <location>
        <begin position="104"/>
        <end position="135"/>
    </location>
</feature>
<accession>A0A420INU9</accession>
<evidence type="ECO:0000313" key="3">
    <source>
        <dbReference type="Proteomes" id="UP000285326"/>
    </source>
</evidence>